<gene>
    <name evidence="1" type="ORF">Catovirus_1_655</name>
</gene>
<name>A0A1V0SA60_9VIRU</name>
<dbReference type="EMBL" id="KY684083">
    <property type="protein sequence ID" value="ARF08605.1"/>
    <property type="molecule type" value="Genomic_DNA"/>
</dbReference>
<organism evidence="1">
    <name type="scientific">Catovirus CTV1</name>
    <dbReference type="NCBI Taxonomy" id="1977631"/>
    <lineage>
        <taxon>Viruses</taxon>
        <taxon>Varidnaviria</taxon>
        <taxon>Bamfordvirae</taxon>
        <taxon>Nucleocytoviricota</taxon>
        <taxon>Megaviricetes</taxon>
        <taxon>Imitervirales</taxon>
        <taxon>Mimiviridae</taxon>
        <taxon>Klosneuvirinae</taxon>
        <taxon>Catovirus</taxon>
    </lineage>
</organism>
<proteinExistence type="predicted"/>
<sequence length="29" mass="3478">MVKIEIYYVDISNLMCKYVNVYILNGHNK</sequence>
<protein>
    <submittedName>
        <fullName evidence="1">Uncharacterized protein</fullName>
    </submittedName>
</protein>
<accession>A0A1V0SA60</accession>
<evidence type="ECO:0000313" key="1">
    <source>
        <dbReference type="EMBL" id="ARF08605.1"/>
    </source>
</evidence>
<reference evidence="1" key="1">
    <citation type="journal article" date="2017" name="Science">
        <title>Giant viruses with an expanded complement of translation system components.</title>
        <authorList>
            <person name="Schulz F."/>
            <person name="Yutin N."/>
            <person name="Ivanova N.N."/>
            <person name="Ortega D.R."/>
            <person name="Lee T.K."/>
            <person name="Vierheilig J."/>
            <person name="Daims H."/>
            <person name="Horn M."/>
            <person name="Wagner M."/>
            <person name="Jensen G.J."/>
            <person name="Kyrpides N.C."/>
            <person name="Koonin E.V."/>
            <person name="Woyke T."/>
        </authorList>
    </citation>
    <scope>NUCLEOTIDE SEQUENCE</scope>
    <source>
        <strain evidence="1">CTV1</strain>
    </source>
</reference>